<proteinExistence type="predicted"/>
<reference evidence="1" key="1">
    <citation type="journal article" date="2019" name="Science">
        <title>Mutation of a bHLH transcription factor allowed almond domestication.</title>
        <authorList>
            <person name="Sanchez-Perez R."/>
            <person name="Pavan S."/>
            <person name="Mazzeo R."/>
            <person name="Moldovan C."/>
            <person name="Aiese Cigliano R."/>
            <person name="Del Cueto J."/>
            <person name="Ricciardi F."/>
            <person name="Lotti C."/>
            <person name="Ricciardi L."/>
            <person name="Dicenta F."/>
            <person name="Lopez-Marques R.L."/>
            <person name="Lindberg Moller B."/>
        </authorList>
    </citation>
    <scope>NUCLEOTIDE SEQUENCE</scope>
</reference>
<dbReference type="PANTHER" id="PTHR33116">
    <property type="entry name" value="REVERSE TRANSCRIPTASE ZINC-BINDING DOMAIN-CONTAINING PROTEIN-RELATED-RELATED"/>
    <property type="match status" value="1"/>
</dbReference>
<sequence length="213" mass="23801">MKRCLNNFCRASGQVVSFEKSQIFCSPNVPNSLAAEISSICESPLTSNLGKYLGVPLIHSRLNKATYRSVVDKVQQKLTAWKGKLLSLPGRVTLIQSVTASIPLYTMQTVWLLASTCEELDKINRNFLWGSSDDVSKAHLVKWDTVCKSKKKGGLGLKQTDLINQSMLAKVGWRLLQHKESLWSNALIQKYLKGNVSNIFCNERAKHLHPSPT</sequence>
<dbReference type="PANTHER" id="PTHR33116:SF70">
    <property type="entry name" value="NON-LTR RETROELEMENT REVERSE TRANSCRIPTASE-LIKE PROTEIN"/>
    <property type="match status" value="1"/>
</dbReference>
<accession>A0A4Y1QXM5</accession>
<evidence type="ECO:0000313" key="1">
    <source>
        <dbReference type="EMBL" id="BBG96603.1"/>
    </source>
</evidence>
<name>A0A4Y1QXM5_PRUDU</name>
<gene>
    <name evidence="1" type="ORF">Prudu_005454</name>
</gene>
<protein>
    <submittedName>
        <fullName evidence="1">Zinc ion-binding protein</fullName>
    </submittedName>
</protein>
<dbReference type="AlphaFoldDB" id="A0A4Y1QXM5"/>
<organism evidence="1">
    <name type="scientific">Prunus dulcis</name>
    <name type="common">Almond</name>
    <name type="synonym">Amygdalus dulcis</name>
    <dbReference type="NCBI Taxonomy" id="3755"/>
    <lineage>
        <taxon>Eukaryota</taxon>
        <taxon>Viridiplantae</taxon>
        <taxon>Streptophyta</taxon>
        <taxon>Embryophyta</taxon>
        <taxon>Tracheophyta</taxon>
        <taxon>Spermatophyta</taxon>
        <taxon>Magnoliopsida</taxon>
        <taxon>eudicotyledons</taxon>
        <taxon>Gunneridae</taxon>
        <taxon>Pentapetalae</taxon>
        <taxon>rosids</taxon>
        <taxon>fabids</taxon>
        <taxon>Rosales</taxon>
        <taxon>Rosaceae</taxon>
        <taxon>Amygdaloideae</taxon>
        <taxon>Amygdaleae</taxon>
        <taxon>Prunus</taxon>
    </lineage>
</organism>
<dbReference type="EMBL" id="AP019298">
    <property type="protein sequence ID" value="BBG96603.1"/>
    <property type="molecule type" value="Genomic_DNA"/>
</dbReference>